<evidence type="ECO:0000313" key="2">
    <source>
        <dbReference type="EMBL" id="KAA8635577.1"/>
    </source>
</evidence>
<reference evidence="2 3" key="1">
    <citation type="submission" date="2017-07" db="EMBL/GenBank/DDBJ databases">
        <title>Genome sequence of the Sordaria macrospora wild type strain R19027.</title>
        <authorList>
            <person name="Nowrousian M."/>
            <person name="Teichert I."/>
            <person name="Kueck U."/>
        </authorList>
    </citation>
    <scope>NUCLEOTIDE SEQUENCE [LARGE SCALE GENOMIC DNA]</scope>
    <source>
        <strain evidence="2 3">R19027</strain>
        <tissue evidence="2">Mycelium</tissue>
    </source>
</reference>
<organism evidence="2 3">
    <name type="scientific">Sordaria macrospora</name>
    <dbReference type="NCBI Taxonomy" id="5147"/>
    <lineage>
        <taxon>Eukaryota</taxon>
        <taxon>Fungi</taxon>
        <taxon>Dikarya</taxon>
        <taxon>Ascomycota</taxon>
        <taxon>Pezizomycotina</taxon>
        <taxon>Sordariomycetes</taxon>
        <taxon>Sordariomycetidae</taxon>
        <taxon>Sordariales</taxon>
        <taxon>Sordariaceae</taxon>
        <taxon>Sordaria</taxon>
    </lineage>
</organism>
<dbReference type="VEuPathDB" id="FungiDB:SMAC_09622"/>
<feature type="region of interest" description="Disordered" evidence="1">
    <location>
        <begin position="230"/>
        <end position="251"/>
    </location>
</feature>
<dbReference type="AlphaFoldDB" id="A0A8S8ZXI3"/>
<dbReference type="EMBL" id="NMPR01000011">
    <property type="protein sequence ID" value="KAA8635577.1"/>
    <property type="molecule type" value="Genomic_DNA"/>
</dbReference>
<sequence length="251" mass="28479">MEFNMSSSPIYLQHQTDSIEFQHPNPKFSPQHQIPEPTENYQDGTDLKLHNDIYGPDKSAHHKTAIPPHNPFFQSTVGNHPVLPASSSWPLDGNPEFSASEVQEQLPFSPECPFELEIFQQWKSGHPTYQQASAPSEIPNFAAWTGNTDAADANQECPSSSIGQNFCTNPNKCELSPDMAEAMHRFSVPHICEYEQAKKLLVDKIVNKVLQNAAPRIMALLEEELQKREEEMDMEMEEYDEDMDSDFEAKL</sequence>
<comment type="caution">
    <text evidence="2">The sequence shown here is derived from an EMBL/GenBank/DDBJ whole genome shotgun (WGS) entry which is preliminary data.</text>
</comment>
<accession>A0A8S8ZXI3</accession>
<evidence type="ECO:0000313" key="3">
    <source>
        <dbReference type="Proteomes" id="UP000433876"/>
    </source>
</evidence>
<evidence type="ECO:0000256" key="1">
    <source>
        <dbReference type="SAM" id="MobiDB-lite"/>
    </source>
</evidence>
<gene>
    <name evidence="2" type="ORF">SMACR_09622</name>
</gene>
<name>A0A8S8ZXI3_SORMA</name>
<proteinExistence type="predicted"/>
<feature type="compositionally biased region" description="Acidic residues" evidence="1">
    <location>
        <begin position="231"/>
        <end position="251"/>
    </location>
</feature>
<dbReference type="Proteomes" id="UP000433876">
    <property type="component" value="Unassembled WGS sequence"/>
</dbReference>
<protein>
    <submittedName>
        <fullName evidence="2">Uncharacterized protein</fullName>
    </submittedName>
</protein>